<dbReference type="Proteomes" id="UP000831479">
    <property type="component" value="Segment"/>
</dbReference>
<dbReference type="EMBL" id="MH923363">
    <property type="protein sequence ID" value="QBQ01606.1"/>
    <property type="molecule type" value="Genomic_DNA"/>
</dbReference>
<evidence type="ECO:0000313" key="2">
    <source>
        <dbReference type="Proteomes" id="UP000831479"/>
    </source>
</evidence>
<sequence length="54" mass="6425">MCYNYGPSIKNSEPKIRKFHKNVRFNISLFILKNFEMIMLRLIKKCGSLKTENS</sequence>
<evidence type="ECO:0000313" key="1">
    <source>
        <dbReference type="EMBL" id="QBQ01606.1"/>
    </source>
</evidence>
<name>A0AAE6D0C0_9BBAC</name>
<organism evidence="1 2">
    <name type="scientific">Hyphantria cunea granulovirus</name>
    <dbReference type="NCBI Taxonomy" id="307448"/>
    <lineage>
        <taxon>Viruses</taxon>
        <taxon>Viruses incertae sedis</taxon>
        <taxon>Naldaviricetes</taxon>
        <taxon>Lefavirales</taxon>
        <taxon>Baculoviridae</taxon>
        <taxon>Betabaculovirus</taxon>
        <taxon>Betabaculovirus hycuneae</taxon>
    </lineage>
</organism>
<keyword evidence="2" id="KW-1185">Reference proteome</keyword>
<gene>
    <name evidence="1" type="ORF">HycuGV_00053</name>
</gene>
<reference evidence="1" key="1">
    <citation type="journal article" date="2019" name="Genomics">
        <title>Genome sequence analysis and organization of the Hyphantria cunea granulovirus (HycuGV-Hc1) from Turkey.</title>
        <authorList>
            <person name="Gencer D."/>
            <person name="Bayramoglu Z."/>
            <person name="Nalcacioglu R."/>
            <person name="Demirbag Z."/>
            <person name="Demir I."/>
        </authorList>
    </citation>
    <scope>NUCLEOTIDE SEQUENCE</scope>
    <source>
        <strain evidence="1">Hc1</strain>
    </source>
</reference>
<protein>
    <submittedName>
        <fullName evidence="1">Uncharacterized protein</fullName>
    </submittedName>
</protein>
<proteinExistence type="predicted"/>
<accession>A0AAE6D0C0</accession>